<dbReference type="OrthoDB" id="4118358at2759"/>
<protein>
    <submittedName>
        <fullName evidence="2">Uncharacterized protein</fullName>
    </submittedName>
</protein>
<dbReference type="HOGENOM" id="CLU_2158394_0_0_1"/>
<sequence length="111" mass="12910">MQCLAEKSEPDDPCVSSPGYRPVDFEKTRKAREALENAPTVVLGHTLVFAMPKPLHWESLVDGMKFKIKREYLCQKYGDLCFVFEEDPQTTRNRIGRIFVRQGQYYTDFEA</sequence>
<dbReference type="AlphaFoldDB" id="A0A0D2DVR0"/>
<name>A0A0D2DVR0_9EURO</name>
<accession>A0A0D2DVR0</accession>
<evidence type="ECO:0000313" key="2">
    <source>
        <dbReference type="EMBL" id="KIW39574.1"/>
    </source>
</evidence>
<reference evidence="2 3" key="1">
    <citation type="submission" date="2015-01" db="EMBL/GenBank/DDBJ databases">
        <title>The Genome Sequence of Exophiala oligosperma CBS72588.</title>
        <authorList>
            <consortium name="The Broad Institute Genomics Platform"/>
            <person name="Cuomo C."/>
            <person name="de Hoog S."/>
            <person name="Gorbushina A."/>
            <person name="Stielow B."/>
            <person name="Teixiera M."/>
            <person name="Abouelleil A."/>
            <person name="Chapman S.B."/>
            <person name="Priest M."/>
            <person name="Young S.K."/>
            <person name="Wortman J."/>
            <person name="Nusbaum C."/>
            <person name="Birren B."/>
        </authorList>
    </citation>
    <scope>NUCLEOTIDE SEQUENCE [LARGE SCALE GENOMIC DNA]</scope>
    <source>
        <strain evidence="2 3">CBS 72588</strain>
    </source>
</reference>
<feature type="region of interest" description="Disordered" evidence="1">
    <location>
        <begin position="1"/>
        <end position="20"/>
    </location>
</feature>
<dbReference type="VEuPathDB" id="FungiDB:PV06_08176"/>
<feature type="compositionally biased region" description="Basic and acidic residues" evidence="1">
    <location>
        <begin position="1"/>
        <end position="10"/>
    </location>
</feature>
<gene>
    <name evidence="2" type="ORF">PV06_08176</name>
</gene>
<dbReference type="GeneID" id="27360250"/>
<dbReference type="RefSeq" id="XP_016259790.1">
    <property type="nucleotide sequence ID" value="XM_016409482.1"/>
</dbReference>
<dbReference type="Proteomes" id="UP000053342">
    <property type="component" value="Unassembled WGS sequence"/>
</dbReference>
<keyword evidence="3" id="KW-1185">Reference proteome</keyword>
<organism evidence="2 3">
    <name type="scientific">Exophiala oligosperma</name>
    <dbReference type="NCBI Taxonomy" id="215243"/>
    <lineage>
        <taxon>Eukaryota</taxon>
        <taxon>Fungi</taxon>
        <taxon>Dikarya</taxon>
        <taxon>Ascomycota</taxon>
        <taxon>Pezizomycotina</taxon>
        <taxon>Eurotiomycetes</taxon>
        <taxon>Chaetothyriomycetidae</taxon>
        <taxon>Chaetothyriales</taxon>
        <taxon>Herpotrichiellaceae</taxon>
        <taxon>Exophiala</taxon>
    </lineage>
</organism>
<evidence type="ECO:0000256" key="1">
    <source>
        <dbReference type="SAM" id="MobiDB-lite"/>
    </source>
</evidence>
<proteinExistence type="predicted"/>
<evidence type="ECO:0000313" key="3">
    <source>
        <dbReference type="Proteomes" id="UP000053342"/>
    </source>
</evidence>
<dbReference type="EMBL" id="KN847339">
    <property type="protein sequence ID" value="KIW39574.1"/>
    <property type="molecule type" value="Genomic_DNA"/>
</dbReference>